<dbReference type="AlphaFoldDB" id="A0A430AK39"/>
<name>A0A430AK39_9ENTE</name>
<reference evidence="1 2" key="1">
    <citation type="submission" date="2017-05" db="EMBL/GenBank/DDBJ databases">
        <title>Vagococcus spp. assemblies.</title>
        <authorList>
            <person name="Gulvik C.A."/>
        </authorList>
    </citation>
    <scope>NUCLEOTIDE SEQUENCE [LARGE SCALE GENOMIC DNA]</scope>
    <source>
        <strain evidence="1 2">DSM 24756</strain>
    </source>
</reference>
<keyword evidence="2" id="KW-1185">Reference proteome</keyword>
<proteinExistence type="predicted"/>
<evidence type="ECO:0000313" key="2">
    <source>
        <dbReference type="Proteomes" id="UP000288669"/>
    </source>
</evidence>
<evidence type="ECO:0000313" key="1">
    <source>
        <dbReference type="EMBL" id="RSU08470.1"/>
    </source>
</evidence>
<protein>
    <recommendedName>
        <fullName evidence="3">DNA-binding protein</fullName>
    </recommendedName>
</protein>
<accession>A0A430AK39</accession>
<evidence type="ECO:0008006" key="3">
    <source>
        <dbReference type="Google" id="ProtNLM"/>
    </source>
</evidence>
<dbReference type="OrthoDB" id="2187530at2"/>
<gene>
    <name evidence="1" type="ORF">CBF30_04315</name>
</gene>
<dbReference type="EMBL" id="NGJZ01000001">
    <property type="protein sequence ID" value="RSU08470.1"/>
    <property type="molecule type" value="Genomic_DNA"/>
</dbReference>
<dbReference type="Proteomes" id="UP000288669">
    <property type="component" value="Unassembled WGS sequence"/>
</dbReference>
<comment type="caution">
    <text evidence="1">The sequence shown here is derived from an EMBL/GenBank/DDBJ whole genome shotgun (WGS) entry which is preliminary data.</text>
</comment>
<dbReference type="RefSeq" id="WP_126823095.1">
    <property type="nucleotide sequence ID" value="NZ_JBHLWU010000001.1"/>
</dbReference>
<organism evidence="1 2">
    <name type="scientific">Vagococcus entomophilus</name>
    <dbReference type="NCBI Taxonomy" id="1160095"/>
    <lineage>
        <taxon>Bacteria</taxon>
        <taxon>Bacillati</taxon>
        <taxon>Bacillota</taxon>
        <taxon>Bacilli</taxon>
        <taxon>Lactobacillales</taxon>
        <taxon>Enterococcaceae</taxon>
        <taxon>Vagococcus</taxon>
    </lineage>
</organism>
<sequence>MEINVPIQLPGEFEEKLLEQFEQIALKALKKAEVVNELPLYATKTEVRKTLNIGNDKLSSWIAQGLQLTKFSEKDYRIARQDLKDFFDQRKI</sequence>